<keyword evidence="3 6" id="KW-0489">Methyltransferase</keyword>
<sequence length="208" mass="23041">MIRDEDEARDFCRERCDPGGMERLETFVRRLARESSKQNLVSKPSLDEVWTRHIADSLQLLDHVPRETGLWLDLGSGAGLPGLVIAAAQPSLELFLVEARRKRVEWLRSMARDLGLACCTVIAGRVETMEPVPVQIISARAFAPLGKLLSLGERFSTHSTVWVLPKGQSGAQELSEQSPAVRSMFHVEQSVTSDTAKILVGEGRPILK</sequence>
<keyword evidence="8" id="KW-1185">Reference proteome</keyword>
<keyword evidence="2 6" id="KW-0698">rRNA processing</keyword>
<keyword evidence="5 6" id="KW-0949">S-adenosyl-L-methionine</keyword>
<proteinExistence type="inferred from homology"/>
<dbReference type="GO" id="GO:0005829">
    <property type="term" value="C:cytosol"/>
    <property type="evidence" value="ECO:0007669"/>
    <property type="project" value="TreeGrafter"/>
</dbReference>
<protein>
    <recommendedName>
        <fullName evidence="6">Ribosomal RNA small subunit methyltransferase G</fullName>
        <ecNumber evidence="6">2.1.1.170</ecNumber>
    </recommendedName>
    <alternativeName>
        <fullName evidence="6">16S rRNA 7-methylguanosine methyltransferase</fullName>
        <shortName evidence="6">16S rRNA m7G methyltransferase</shortName>
    </alternativeName>
</protein>
<evidence type="ECO:0000256" key="6">
    <source>
        <dbReference type="HAMAP-Rule" id="MF_00074"/>
    </source>
</evidence>
<name>A0A3N5D9S2_9SPHN</name>
<dbReference type="Proteomes" id="UP000275232">
    <property type="component" value="Unassembled WGS sequence"/>
</dbReference>
<accession>A0A3N5D9S2</accession>
<dbReference type="Pfam" id="PF02527">
    <property type="entry name" value="GidB"/>
    <property type="match status" value="1"/>
</dbReference>
<feature type="binding site" evidence="6">
    <location>
        <position position="140"/>
    </location>
    <ligand>
        <name>S-adenosyl-L-methionine</name>
        <dbReference type="ChEBI" id="CHEBI:59789"/>
    </ligand>
</feature>
<dbReference type="RefSeq" id="WP_123879789.1">
    <property type="nucleotide sequence ID" value="NZ_RPFZ01000001.1"/>
</dbReference>
<dbReference type="OrthoDB" id="9808773at2"/>
<keyword evidence="4 6" id="KW-0808">Transferase</keyword>
<dbReference type="SUPFAM" id="SSF53335">
    <property type="entry name" value="S-adenosyl-L-methionine-dependent methyltransferases"/>
    <property type="match status" value="1"/>
</dbReference>
<keyword evidence="1 6" id="KW-0963">Cytoplasm</keyword>
<dbReference type="EC" id="2.1.1.170" evidence="6"/>
<dbReference type="Gene3D" id="3.40.50.150">
    <property type="entry name" value="Vaccinia Virus protein VP39"/>
    <property type="match status" value="1"/>
</dbReference>
<dbReference type="InterPro" id="IPR029063">
    <property type="entry name" value="SAM-dependent_MTases_sf"/>
</dbReference>
<evidence type="ECO:0000313" key="7">
    <source>
        <dbReference type="EMBL" id="RPF71388.1"/>
    </source>
</evidence>
<organism evidence="7 8">
    <name type="scientific">Aurantiacibacter spongiae</name>
    <dbReference type="NCBI Taxonomy" id="2488860"/>
    <lineage>
        <taxon>Bacteria</taxon>
        <taxon>Pseudomonadati</taxon>
        <taxon>Pseudomonadota</taxon>
        <taxon>Alphaproteobacteria</taxon>
        <taxon>Sphingomonadales</taxon>
        <taxon>Erythrobacteraceae</taxon>
        <taxon>Aurantiacibacter</taxon>
    </lineage>
</organism>
<comment type="subcellular location">
    <subcellularLocation>
        <location evidence="6">Cytoplasm</location>
    </subcellularLocation>
</comment>
<evidence type="ECO:0000256" key="3">
    <source>
        <dbReference type="ARBA" id="ARBA00022603"/>
    </source>
</evidence>
<evidence type="ECO:0000256" key="5">
    <source>
        <dbReference type="ARBA" id="ARBA00022691"/>
    </source>
</evidence>
<dbReference type="GO" id="GO:0070043">
    <property type="term" value="F:rRNA (guanine-N7-)-methyltransferase activity"/>
    <property type="evidence" value="ECO:0007669"/>
    <property type="project" value="UniProtKB-UniRule"/>
</dbReference>
<dbReference type="PANTHER" id="PTHR31760">
    <property type="entry name" value="S-ADENOSYL-L-METHIONINE-DEPENDENT METHYLTRANSFERASES SUPERFAMILY PROTEIN"/>
    <property type="match status" value="1"/>
</dbReference>
<feature type="binding site" evidence="6">
    <location>
        <position position="75"/>
    </location>
    <ligand>
        <name>S-adenosyl-L-methionine</name>
        <dbReference type="ChEBI" id="CHEBI:59789"/>
    </ligand>
</feature>
<dbReference type="HAMAP" id="MF_00074">
    <property type="entry name" value="16SrRNA_methyltr_G"/>
    <property type="match status" value="1"/>
</dbReference>
<feature type="binding site" evidence="6">
    <location>
        <position position="80"/>
    </location>
    <ligand>
        <name>S-adenosyl-L-methionine</name>
        <dbReference type="ChEBI" id="CHEBI:59789"/>
    </ligand>
</feature>
<reference evidence="7 8" key="1">
    <citation type="submission" date="2018-11" db="EMBL/GenBank/DDBJ databases">
        <title>Erythrobacter spongiae sp. nov., isolated from a marine sponge.</title>
        <authorList>
            <person name="Zhuang L."/>
            <person name="Luo L."/>
        </authorList>
    </citation>
    <scope>NUCLEOTIDE SEQUENCE [LARGE SCALE GENOMIC DNA]</scope>
    <source>
        <strain evidence="7 8">HN-E23</strain>
    </source>
</reference>
<gene>
    <name evidence="6 7" type="primary">rsmG</name>
    <name evidence="7" type="ORF">EG799_07005</name>
</gene>
<dbReference type="NCBIfam" id="TIGR00138">
    <property type="entry name" value="rsmG_gidB"/>
    <property type="match status" value="1"/>
</dbReference>
<dbReference type="InterPro" id="IPR003682">
    <property type="entry name" value="rRNA_ssu_MeTfrase_G"/>
</dbReference>
<comment type="caution">
    <text evidence="6">Lacks conserved residue(s) required for the propagation of feature annotation.</text>
</comment>
<evidence type="ECO:0000256" key="2">
    <source>
        <dbReference type="ARBA" id="ARBA00022552"/>
    </source>
</evidence>
<comment type="function">
    <text evidence="6">Specifically methylates the N7 position of guanine in position 527 of 16S rRNA.</text>
</comment>
<comment type="catalytic activity">
    <reaction evidence="6">
        <text>guanosine(527) in 16S rRNA + S-adenosyl-L-methionine = N(7)-methylguanosine(527) in 16S rRNA + S-adenosyl-L-homocysteine</text>
        <dbReference type="Rhea" id="RHEA:42732"/>
        <dbReference type="Rhea" id="RHEA-COMP:10209"/>
        <dbReference type="Rhea" id="RHEA-COMP:10210"/>
        <dbReference type="ChEBI" id="CHEBI:57856"/>
        <dbReference type="ChEBI" id="CHEBI:59789"/>
        <dbReference type="ChEBI" id="CHEBI:74269"/>
        <dbReference type="ChEBI" id="CHEBI:74480"/>
        <dbReference type="EC" id="2.1.1.170"/>
    </reaction>
</comment>
<dbReference type="PANTHER" id="PTHR31760:SF0">
    <property type="entry name" value="S-ADENOSYL-L-METHIONINE-DEPENDENT METHYLTRANSFERASES SUPERFAMILY PROTEIN"/>
    <property type="match status" value="1"/>
</dbReference>
<comment type="similarity">
    <text evidence="6">Belongs to the methyltransferase superfamily. RNA methyltransferase RsmG family.</text>
</comment>
<evidence type="ECO:0000256" key="1">
    <source>
        <dbReference type="ARBA" id="ARBA00022490"/>
    </source>
</evidence>
<dbReference type="EMBL" id="RPFZ01000001">
    <property type="protein sequence ID" value="RPF71388.1"/>
    <property type="molecule type" value="Genomic_DNA"/>
</dbReference>
<comment type="caution">
    <text evidence="7">The sequence shown here is derived from an EMBL/GenBank/DDBJ whole genome shotgun (WGS) entry which is preliminary data.</text>
</comment>
<evidence type="ECO:0000256" key="4">
    <source>
        <dbReference type="ARBA" id="ARBA00022679"/>
    </source>
</evidence>
<feature type="binding site" evidence="6">
    <location>
        <begin position="126"/>
        <end position="127"/>
    </location>
    <ligand>
        <name>S-adenosyl-L-methionine</name>
        <dbReference type="ChEBI" id="CHEBI:59789"/>
    </ligand>
</feature>
<dbReference type="AlphaFoldDB" id="A0A3N5D9S2"/>
<evidence type="ECO:0000313" key="8">
    <source>
        <dbReference type="Proteomes" id="UP000275232"/>
    </source>
</evidence>